<dbReference type="AlphaFoldDB" id="A0A0F9M7I0"/>
<dbReference type="EMBL" id="LAZR01009436">
    <property type="protein sequence ID" value="KKM72620.1"/>
    <property type="molecule type" value="Genomic_DNA"/>
</dbReference>
<gene>
    <name evidence="1" type="ORF">LCGC14_1418670</name>
</gene>
<proteinExistence type="predicted"/>
<comment type="caution">
    <text evidence="1">The sequence shown here is derived from an EMBL/GenBank/DDBJ whole genome shotgun (WGS) entry which is preliminary data.</text>
</comment>
<reference evidence="1" key="1">
    <citation type="journal article" date="2015" name="Nature">
        <title>Complex archaea that bridge the gap between prokaryotes and eukaryotes.</title>
        <authorList>
            <person name="Spang A."/>
            <person name="Saw J.H."/>
            <person name="Jorgensen S.L."/>
            <person name="Zaremba-Niedzwiedzka K."/>
            <person name="Martijn J."/>
            <person name="Lind A.E."/>
            <person name="van Eijk R."/>
            <person name="Schleper C."/>
            <person name="Guy L."/>
            <person name="Ettema T.J."/>
        </authorList>
    </citation>
    <scope>NUCLEOTIDE SEQUENCE</scope>
</reference>
<sequence>MAEVQLQVGQVYQDNDPRAFVGGFREQKRQFRIVALNDRTQKALVENTLKAYGFLGRQTEISYQRLQMNNRRGYQLV</sequence>
<organism evidence="1">
    <name type="scientific">marine sediment metagenome</name>
    <dbReference type="NCBI Taxonomy" id="412755"/>
    <lineage>
        <taxon>unclassified sequences</taxon>
        <taxon>metagenomes</taxon>
        <taxon>ecological metagenomes</taxon>
    </lineage>
</organism>
<protein>
    <submittedName>
        <fullName evidence="1">Uncharacterized protein</fullName>
    </submittedName>
</protein>
<evidence type="ECO:0000313" key="1">
    <source>
        <dbReference type="EMBL" id="KKM72620.1"/>
    </source>
</evidence>
<accession>A0A0F9M7I0</accession>
<name>A0A0F9M7I0_9ZZZZ</name>